<dbReference type="Proteomes" id="UP000580051">
    <property type="component" value="Unassembled WGS sequence"/>
</dbReference>
<dbReference type="SUPFAM" id="SSF89447">
    <property type="entry name" value="AbrB/MazE/MraZ-like"/>
    <property type="match status" value="1"/>
</dbReference>
<organism evidence="2 3">
    <name type="scientific">Candidatus Hakubella thermalkaliphila</name>
    <dbReference type="NCBI Taxonomy" id="2754717"/>
    <lineage>
        <taxon>Bacteria</taxon>
        <taxon>Bacillati</taxon>
        <taxon>Actinomycetota</taxon>
        <taxon>Actinomycetota incertae sedis</taxon>
        <taxon>Candidatus Hakubellales</taxon>
        <taxon>Candidatus Hakubellaceae</taxon>
        <taxon>Candidatus Hakubella</taxon>
    </lineage>
</organism>
<dbReference type="EMBL" id="BLRV01000011">
    <property type="protein sequence ID" value="GFP20981.1"/>
    <property type="molecule type" value="Genomic_DNA"/>
</dbReference>
<dbReference type="SMART" id="SM00966">
    <property type="entry name" value="SpoVT_AbrB"/>
    <property type="match status" value="1"/>
</dbReference>
<dbReference type="InterPro" id="IPR037914">
    <property type="entry name" value="SpoVT-AbrB_sf"/>
</dbReference>
<dbReference type="RefSeq" id="WP_176226125.1">
    <property type="nucleotide sequence ID" value="NZ_BLRV01000011.1"/>
</dbReference>
<comment type="caution">
    <text evidence="2">The sequence shown here is derived from an EMBL/GenBank/DDBJ whole genome shotgun (WGS) entry which is preliminary data.</text>
</comment>
<evidence type="ECO:0000313" key="2">
    <source>
        <dbReference type="EMBL" id="GFP20981.1"/>
    </source>
</evidence>
<proteinExistence type="predicted"/>
<name>A0A6V8NP04_9ACTN</name>
<reference evidence="2 3" key="1">
    <citation type="journal article" date="2020" name="Front. Microbiol.">
        <title>Single-cell genomics of novel Actinobacteria with the Wood-Ljungdahl pathway discovered in a serpentinizing system.</title>
        <authorList>
            <person name="Merino N."/>
            <person name="Kawai M."/>
            <person name="Boyd E.S."/>
            <person name="Colman D.R."/>
            <person name="McGlynn S.E."/>
            <person name="Nealson K.H."/>
            <person name="Kurokawa K."/>
            <person name="Hongoh Y."/>
        </authorList>
    </citation>
    <scope>NUCLEOTIDE SEQUENCE [LARGE SCALE GENOMIC DNA]</scope>
    <source>
        <strain evidence="2 3">S06</strain>
    </source>
</reference>
<protein>
    <recommendedName>
        <fullName evidence="1">SpoVT-AbrB domain-containing protein</fullName>
    </recommendedName>
</protein>
<gene>
    <name evidence="2" type="ORF">HKBW3S06_00207</name>
</gene>
<dbReference type="Pfam" id="PF04014">
    <property type="entry name" value="MazE_antitoxin"/>
    <property type="match status" value="1"/>
</dbReference>
<evidence type="ECO:0000259" key="1">
    <source>
        <dbReference type="SMART" id="SM00966"/>
    </source>
</evidence>
<dbReference type="GO" id="GO:0003677">
    <property type="term" value="F:DNA binding"/>
    <property type="evidence" value="ECO:0007669"/>
    <property type="project" value="InterPro"/>
</dbReference>
<accession>A0A6V8NP04</accession>
<feature type="domain" description="SpoVT-AbrB" evidence="1">
    <location>
        <begin position="6"/>
        <end position="52"/>
    </location>
</feature>
<dbReference type="Gene3D" id="2.10.260.10">
    <property type="match status" value="1"/>
</dbReference>
<sequence>MAVELLKIRANFQITLPPAVRRAVQAKIGDTLLVQITQDGCIVLKPVAIIDKSQAYFWTKRWQTGESEAEEELRTGRIREYDSMRHLVSDLASEAGIDPRELEDQDIP</sequence>
<dbReference type="AlphaFoldDB" id="A0A6V8NP04"/>
<evidence type="ECO:0000313" key="3">
    <source>
        <dbReference type="Proteomes" id="UP000580051"/>
    </source>
</evidence>
<dbReference type="InterPro" id="IPR007159">
    <property type="entry name" value="SpoVT-AbrB_dom"/>
</dbReference>